<name>A0A6B0UEZ7_IXORI</name>
<proteinExistence type="predicted"/>
<sequence length="94" mass="10204">MQKSLCLVCIICAVQCTCACAVYYRGKMKYAQRSVWLAVQAAPPGSEPRGEGVWPTPMCILKPLHVSKVAQGASMHDARAMCSPWEDHGGTAQH</sequence>
<evidence type="ECO:0000256" key="1">
    <source>
        <dbReference type="SAM" id="SignalP"/>
    </source>
</evidence>
<organism evidence="2">
    <name type="scientific">Ixodes ricinus</name>
    <name type="common">Common tick</name>
    <name type="synonym">Acarus ricinus</name>
    <dbReference type="NCBI Taxonomy" id="34613"/>
    <lineage>
        <taxon>Eukaryota</taxon>
        <taxon>Metazoa</taxon>
        <taxon>Ecdysozoa</taxon>
        <taxon>Arthropoda</taxon>
        <taxon>Chelicerata</taxon>
        <taxon>Arachnida</taxon>
        <taxon>Acari</taxon>
        <taxon>Parasitiformes</taxon>
        <taxon>Ixodida</taxon>
        <taxon>Ixodoidea</taxon>
        <taxon>Ixodidae</taxon>
        <taxon>Ixodinae</taxon>
        <taxon>Ixodes</taxon>
    </lineage>
</organism>
<reference evidence="2" key="1">
    <citation type="submission" date="2019-12" db="EMBL/GenBank/DDBJ databases">
        <title>An insight into the sialome of adult female Ixodes ricinus ticks feeding for 6 days.</title>
        <authorList>
            <person name="Perner J."/>
            <person name="Ribeiro J.M.C."/>
        </authorList>
    </citation>
    <scope>NUCLEOTIDE SEQUENCE</scope>
    <source>
        <strain evidence="2">Semi-engorged</strain>
        <tissue evidence="2">Salivary glands</tissue>
    </source>
</reference>
<dbReference type="EMBL" id="GIFC01004983">
    <property type="protein sequence ID" value="MXU87066.1"/>
    <property type="molecule type" value="Transcribed_RNA"/>
</dbReference>
<protein>
    <submittedName>
        <fullName evidence="2">Putative secreted protein</fullName>
    </submittedName>
</protein>
<feature type="signal peptide" evidence="1">
    <location>
        <begin position="1"/>
        <end position="21"/>
    </location>
</feature>
<accession>A0A6B0UEZ7</accession>
<dbReference type="AlphaFoldDB" id="A0A6B0UEZ7"/>
<keyword evidence="1" id="KW-0732">Signal</keyword>
<evidence type="ECO:0000313" key="2">
    <source>
        <dbReference type="EMBL" id="MXU87066.1"/>
    </source>
</evidence>
<feature type="chain" id="PRO_5025360540" evidence="1">
    <location>
        <begin position="22"/>
        <end position="94"/>
    </location>
</feature>